<dbReference type="GO" id="GO:0008090">
    <property type="term" value="P:retrograde axonal transport"/>
    <property type="evidence" value="ECO:0007669"/>
    <property type="project" value="Ensembl"/>
</dbReference>
<dbReference type="GO" id="GO:1904115">
    <property type="term" value="C:axon cytoplasm"/>
    <property type="evidence" value="ECO:0007669"/>
    <property type="project" value="GOC"/>
</dbReference>
<dbReference type="PANTHER" id="PTHR28673">
    <property type="entry name" value="TRANSMEMBRANE PROTEIN 108"/>
    <property type="match status" value="1"/>
</dbReference>
<dbReference type="GO" id="GO:0036477">
    <property type="term" value="C:somatodendritic compartment"/>
    <property type="evidence" value="ECO:0007669"/>
    <property type="project" value="Ensembl"/>
</dbReference>
<sequence length="509" mass="54697">MFGKHTTLCTNDPAAMQGVSFCCRHLSPKPAILILCQFAMLWVFFTAISLLAGVLLILALTEELVFAVQAPFPSLASSWGLLTDNSNISAMGMTPGHKGRHTTKLLPTASLANFHPASSVETYTPSVGQKESTSSHPIGNKEPYHLNNQSALFSGKTLPQVNVSQVVNGNSTEFTEPYRKTGQHSPPTVRNWSPDHPFQSQSTAHSRSNGTMLVTTTDSLASFHSDTLGGLNTTGKGSSSELVTQETGLTTPANAPSAAPEMVTVPFKPQRYGIWDILGKNDSWVPSSQTTNQGPFFASPGTATAAAFGHSGQTGIDDVSSSHTTRNPNETSTALNPSGRANLPSAEPSTWMPSSTSTATGNFLNRLVPAGTWKPGMPGNISHASEGNTPQHRATICLSKVDIAWIILAISVPISSCSVLLTICCMRRKKKTSNPETNLSYWNNAITMDYFNRHAVELPREIQSLEISEDHLSEPRSPANGDYRDTGMVLVNPFCQETLFAGHEQVSEI</sequence>
<dbReference type="GO" id="GO:0051388">
    <property type="term" value="P:positive regulation of neurotrophin TRK receptor signaling pathway"/>
    <property type="evidence" value="ECO:0007669"/>
    <property type="project" value="Ensembl"/>
</dbReference>
<dbReference type="Pfam" id="PF15759">
    <property type="entry name" value="TMEM108"/>
    <property type="match status" value="1"/>
</dbReference>
<accession>A0A670JL40</accession>
<feature type="transmembrane region" description="Helical" evidence="2">
    <location>
        <begin position="32"/>
        <end position="60"/>
    </location>
</feature>
<dbReference type="OMA" id="KPMGATS"/>
<feature type="compositionally biased region" description="Polar residues" evidence="1">
    <location>
        <begin position="347"/>
        <end position="358"/>
    </location>
</feature>
<dbReference type="GO" id="GO:1990416">
    <property type="term" value="P:cellular response to brain-derived neurotrophic factor stimulus"/>
    <property type="evidence" value="ECO:0007669"/>
    <property type="project" value="Ensembl"/>
</dbReference>
<dbReference type="GO" id="GO:0098839">
    <property type="term" value="C:postsynaptic density membrane"/>
    <property type="evidence" value="ECO:0007669"/>
    <property type="project" value="Ensembl"/>
</dbReference>
<dbReference type="GO" id="GO:0010008">
    <property type="term" value="C:endosome membrane"/>
    <property type="evidence" value="ECO:0007669"/>
    <property type="project" value="Ensembl"/>
</dbReference>
<dbReference type="GO" id="GO:0098696">
    <property type="term" value="P:regulation of neurotransmitter receptor localization to postsynaptic specialization membrane"/>
    <property type="evidence" value="ECO:0007669"/>
    <property type="project" value="Ensembl"/>
</dbReference>
<dbReference type="GeneTree" id="ENSGT00390000000626"/>
<reference evidence="3" key="2">
    <citation type="submission" date="2025-08" db="UniProtKB">
        <authorList>
            <consortium name="Ensembl"/>
        </authorList>
    </citation>
    <scope>IDENTIFICATION</scope>
</reference>
<protein>
    <submittedName>
        <fullName evidence="3">Transmembrane protein 108</fullName>
    </submittedName>
</protein>
<dbReference type="GO" id="GO:0098978">
    <property type="term" value="C:glutamatergic synapse"/>
    <property type="evidence" value="ECO:0007669"/>
    <property type="project" value="Ensembl"/>
</dbReference>
<evidence type="ECO:0000256" key="1">
    <source>
        <dbReference type="SAM" id="MobiDB-lite"/>
    </source>
</evidence>
<proteinExistence type="predicted"/>
<reference evidence="3 4" key="1">
    <citation type="journal article" date="2019" name="Proc. Natl. Acad. Sci. U.S.A.">
        <title>Regulatory changes in pterin and carotenoid genes underlie balanced color polymorphisms in the wall lizard.</title>
        <authorList>
            <person name="Andrade P."/>
            <person name="Pinho C."/>
            <person name="Perez I de Lanuza G."/>
            <person name="Afonso S."/>
            <person name="Brejcha J."/>
            <person name="Rubin C.J."/>
            <person name="Wallerman O."/>
            <person name="Pereira P."/>
            <person name="Sabatino S.J."/>
            <person name="Bellati A."/>
            <person name="Pellitteri-Rosa D."/>
            <person name="Bosakova Z."/>
            <person name="Bunikis I."/>
            <person name="Carretero M.A."/>
            <person name="Feiner N."/>
            <person name="Marsik P."/>
            <person name="Pauperio F."/>
            <person name="Salvi D."/>
            <person name="Soler L."/>
            <person name="While G.M."/>
            <person name="Uller T."/>
            <person name="Font E."/>
            <person name="Andersson L."/>
            <person name="Carneiro M."/>
        </authorList>
    </citation>
    <scope>NUCLEOTIDE SEQUENCE</scope>
</reference>
<dbReference type="GO" id="GO:0097484">
    <property type="term" value="P:dendrite extension"/>
    <property type="evidence" value="ECO:0007669"/>
    <property type="project" value="Ensembl"/>
</dbReference>
<keyword evidence="2" id="KW-1133">Transmembrane helix</keyword>
<dbReference type="GO" id="GO:0098815">
    <property type="term" value="P:modulation of excitatory postsynaptic potential"/>
    <property type="evidence" value="ECO:0007669"/>
    <property type="project" value="Ensembl"/>
</dbReference>
<feature type="transmembrane region" description="Helical" evidence="2">
    <location>
        <begin position="403"/>
        <end position="424"/>
    </location>
</feature>
<keyword evidence="2" id="KW-0472">Membrane</keyword>
<organism evidence="3 4">
    <name type="scientific">Podarcis muralis</name>
    <name type="common">Wall lizard</name>
    <name type="synonym">Lacerta muralis</name>
    <dbReference type="NCBI Taxonomy" id="64176"/>
    <lineage>
        <taxon>Eukaryota</taxon>
        <taxon>Metazoa</taxon>
        <taxon>Chordata</taxon>
        <taxon>Craniata</taxon>
        <taxon>Vertebrata</taxon>
        <taxon>Euteleostomi</taxon>
        <taxon>Lepidosauria</taxon>
        <taxon>Squamata</taxon>
        <taxon>Bifurcata</taxon>
        <taxon>Unidentata</taxon>
        <taxon>Episquamata</taxon>
        <taxon>Laterata</taxon>
        <taxon>Lacertibaenia</taxon>
        <taxon>Lacertidae</taxon>
        <taxon>Podarcis</taxon>
    </lineage>
</organism>
<reference evidence="3" key="3">
    <citation type="submission" date="2025-09" db="UniProtKB">
        <authorList>
            <consortium name="Ensembl"/>
        </authorList>
    </citation>
    <scope>IDENTIFICATION</scope>
</reference>
<feature type="region of interest" description="Disordered" evidence="1">
    <location>
        <begin position="290"/>
        <end position="358"/>
    </location>
</feature>
<dbReference type="GO" id="GO:0097106">
    <property type="term" value="P:postsynaptic density organization"/>
    <property type="evidence" value="ECO:0007669"/>
    <property type="project" value="Ensembl"/>
</dbReference>
<dbReference type="InterPro" id="IPR031508">
    <property type="entry name" value="TMEM108"/>
</dbReference>
<keyword evidence="4" id="KW-1185">Reference proteome</keyword>
<keyword evidence="2" id="KW-0812">Transmembrane</keyword>
<dbReference type="PANTHER" id="PTHR28673:SF1">
    <property type="entry name" value="TRANSMEMBRANE PROTEIN 108"/>
    <property type="match status" value="1"/>
</dbReference>
<dbReference type="Proteomes" id="UP000472272">
    <property type="component" value="Chromosome 12"/>
</dbReference>
<dbReference type="GO" id="GO:0006898">
    <property type="term" value="P:receptor-mediated endocytosis"/>
    <property type="evidence" value="ECO:0007669"/>
    <property type="project" value="Ensembl"/>
</dbReference>
<dbReference type="Ensembl" id="ENSPMRT00000027309.1">
    <property type="protein sequence ID" value="ENSPMRP00000025728.1"/>
    <property type="gene ID" value="ENSPMRG00000016663.1"/>
</dbReference>
<dbReference type="GO" id="GO:0005769">
    <property type="term" value="C:early endosome"/>
    <property type="evidence" value="ECO:0007669"/>
    <property type="project" value="Ensembl"/>
</dbReference>
<dbReference type="AlphaFoldDB" id="A0A670JL40"/>
<evidence type="ECO:0000313" key="3">
    <source>
        <dbReference type="Ensembl" id="ENSPMRP00000025728.1"/>
    </source>
</evidence>
<evidence type="ECO:0000256" key="2">
    <source>
        <dbReference type="SAM" id="Phobius"/>
    </source>
</evidence>
<name>A0A670JL40_PODMU</name>
<feature type="compositionally biased region" description="Polar residues" evidence="1">
    <location>
        <begin position="311"/>
        <end position="336"/>
    </location>
</feature>
<gene>
    <name evidence="3" type="primary">TMEM108</name>
</gene>
<evidence type="ECO:0000313" key="4">
    <source>
        <dbReference type="Proteomes" id="UP000472272"/>
    </source>
</evidence>